<dbReference type="Pfam" id="PF00622">
    <property type="entry name" value="SPRY"/>
    <property type="match status" value="1"/>
</dbReference>
<dbReference type="PROSITE" id="PS50188">
    <property type="entry name" value="B302_SPRY"/>
    <property type="match status" value="1"/>
</dbReference>
<evidence type="ECO:0000256" key="7">
    <source>
        <dbReference type="SAM" id="Coils"/>
    </source>
</evidence>
<dbReference type="SUPFAM" id="SSF57850">
    <property type="entry name" value="RING/U-box"/>
    <property type="match status" value="1"/>
</dbReference>
<dbReference type="AlphaFoldDB" id="A0A6J2Q4H7"/>
<dbReference type="InterPro" id="IPR013083">
    <property type="entry name" value="Znf_RING/FYVE/PHD"/>
</dbReference>
<dbReference type="GO" id="GO:0045087">
    <property type="term" value="P:innate immune response"/>
    <property type="evidence" value="ECO:0007669"/>
    <property type="project" value="UniProtKB-KW"/>
</dbReference>
<dbReference type="OrthoDB" id="6105938at2759"/>
<keyword evidence="2" id="KW-0479">Metal-binding</keyword>
<keyword evidence="1" id="KW-0399">Innate immunity</keyword>
<dbReference type="InterPro" id="IPR027370">
    <property type="entry name" value="Znf-RING_euk"/>
</dbReference>
<keyword evidence="3 6" id="KW-0863">Zinc-finger</keyword>
<dbReference type="CDD" id="cd16040">
    <property type="entry name" value="SPRY_PRY_SNTX"/>
    <property type="match status" value="1"/>
</dbReference>
<evidence type="ECO:0000259" key="9">
    <source>
        <dbReference type="PROSITE" id="PS50119"/>
    </source>
</evidence>
<dbReference type="PROSITE" id="PS50119">
    <property type="entry name" value="ZF_BBOX"/>
    <property type="match status" value="1"/>
</dbReference>
<dbReference type="GO" id="GO:0005737">
    <property type="term" value="C:cytoplasm"/>
    <property type="evidence" value="ECO:0007669"/>
    <property type="project" value="UniProtKB-ARBA"/>
</dbReference>
<dbReference type="SMART" id="SM00589">
    <property type="entry name" value="PRY"/>
    <property type="match status" value="1"/>
</dbReference>
<dbReference type="InterPro" id="IPR058030">
    <property type="entry name" value="TRIM8/14/16/25/29/45/65_CC"/>
</dbReference>
<dbReference type="InterPro" id="IPR000315">
    <property type="entry name" value="Znf_B-box"/>
</dbReference>
<dbReference type="InterPro" id="IPR001870">
    <property type="entry name" value="B30.2/SPRY"/>
</dbReference>
<dbReference type="Pfam" id="PF13445">
    <property type="entry name" value="zf-RING_UBOX"/>
    <property type="match status" value="1"/>
</dbReference>
<dbReference type="InterPro" id="IPR003877">
    <property type="entry name" value="SPRY_dom"/>
</dbReference>
<reference evidence="12" key="1">
    <citation type="submission" date="2025-08" db="UniProtKB">
        <authorList>
            <consortium name="RefSeq"/>
        </authorList>
    </citation>
    <scope>IDENTIFICATION</scope>
</reference>
<dbReference type="PROSITE" id="PS50089">
    <property type="entry name" value="ZF_RING_2"/>
    <property type="match status" value="1"/>
</dbReference>
<dbReference type="GO" id="GO:0008270">
    <property type="term" value="F:zinc ion binding"/>
    <property type="evidence" value="ECO:0007669"/>
    <property type="project" value="UniProtKB-KW"/>
</dbReference>
<dbReference type="GeneID" id="115012070"/>
<evidence type="ECO:0000256" key="3">
    <source>
        <dbReference type="ARBA" id="ARBA00022771"/>
    </source>
</evidence>
<dbReference type="SMART" id="SM00449">
    <property type="entry name" value="SPRY"/>
    <property type="match status" value="1"/>
</dbReference>
<gene>
    <name evidence="12" type="primary">LOC115012070</name>
</gene>
<dbReference type="PANTHER" id="PTHR25465:SF5">
    <property type="entry name" value="E3 UBIQUITIN_ISG15 LIGASE TRIM25-RELATED"/>
    <property type="match status" value="1"/>
</dbReference>
<dbReference type="SUPFAM" id="SSF49899">
    <property type="entry name" value="Concanavalin A-like lectins/glucanases"/>
    <property type="match status" value="1"/>
</dbReference>
<dbReference type="InterPro" id="IPR003879">
    <property type="entry name" value="Butyrophylin_SPRY"/>
</dbReference>
<feature type="domain" description="B box-type" evidence="9">
    <location>
        <begin position="157"/>
        <end position="197"/>
    </location>
</feature>
<dbReference type="SMART" id="SM00336">
    <property type="entry name" value="BBOX"/>
    <property type="match status" value="1"/>
</dbReference>
<evidence type="ECO:0000256" key="6">
    <source>
        <dbReference type="PROSITE-ProRule" id="PRU00024"/>
    </source>
</evidence>
<keyword evidence="4" id="KW-0862">Zinc</keyword>
<evidence type="ECO:0000313" key="12">
    <source>
        <dbReference type="RefSeq" id="XP_029293373.1"/>
    </source>
</evidence>
<dbReference type="InterPro" id="IPR001841">
    <property type="entry name" value="Znf_RING"/>
</dbReference>
<dbReference type="Gene3D" id="3.30.40.10">
    <property type="entry name" value="Zinc/RING finger domain, C3HC4 (zinc finger)"/>
    <property type="match status" value="1"/>
</dbReference>
<dbReference type="InterPro" id="IPR006574">
    <property type="entry name" value="PRY"/>
</dbReference>
<dbReference type="Pfam" id="PF25600">
    <property type="entry name" value="TRIM_CC"/>
    <property type="match status" value="1"/>
</dbReference>
<dbReference type="Gene3D" id="2.60.120.920">
    <property type="match status" value="1"/>
</dbReference>
<dbReference type="CDD" id="cd19769">
    <property type="entry name" value="Bbox2_TRIM16-like"/>
    <property type="match status" value="1"/>
</dbReference>
<evidence type="ECO:0000259" key="10">
    <source>
        <dbReference type="PROSITE" id="PS50188"/>
    </source>
</evidence>
<dbReference type="InterPro" id="IPR013320">
    <property type="entry name" value="ConA-like_dom_sf"/>
</dbReference>
<dbReference type="Gene3D" id="3.30.160.60">
    <property type="entry name" value="Classic Zinc Finger"/>
    <property type="match status" value="1"/>
</dbReference>
<dbReference type="InterPro" id="IPR051051">
    <property type="entry name" value="E3_ubiq-ligase_TRIM/RNF"/>
</dbReference>
<dbReference type="Gene3D" id="4.10.830.40">
    <property type="match status" value="1"/>
</dbReference>
<dbReference type="Pfam" id="PF13765">
    <property type="entry name" value="PRY"/>
    <property type="match status" value="1"/>
</dbReference>
<keyword evidence="11" id="KW-1185">Reference proteome</keyword>
<dbReference type="SMART" id="SM00184">
    <property type="entry name" value="RING"/>
    <property type="match status" value="1"/>
</dbReference>
<dbReference type="InterPro" id="IPR017907">
    <property type="entry name" value="Znf_RING_CS"/>
</dbReference>
<organism evidence="11 12">
    <name type="scientific">Cottoperca gobio</name>
    <name type="common">Frogmouth</name>
    <name type="synonym">Aphritis gobio</name>
    <dbReference type="NCBI Taxonomy" id="56716"/>
    <lineage>
        <taxon>Eukaryota</taxon>
        <taxon>Metazoa</taxon>
        <taxon>Chordata</taxon>
        <taxon>Craniata</taxon>
        <taxon>Vertebrata</taxon>
        <taxon>Euteleostomi</taxon>
        <taxon>Actinopterygii</taxon>
        <taxon>Neopterygii</taxon>
        <taxon>Teleostei</taxon>
        <taxon>Neoteleostei</taxon>
        <taxon>Acanthomorphata</taxon>
        <taxon>Eupercaria</taxon>
        <taxon>Perciformes</taxon>
        <taxon>Notothenioidei</taxon>
        <taxon>Bovichtidae</taxon>
        <taxon>Cottoperca</taxon>
    </lineage>
</organism>
<keyword evidence="7" id="KW-0175">Coiled coil</keyword>
<evidence type="ECO:0000313" key="11">
    <source>
        <dbReference type="Proteomes" id="UP000504630"/>
    </source>
</evidence>
<evidence type="ECO:0000259" key="8">
    <source>
        <dbReference type="PROSITE" id="PS50089"/>
    </source>
</evidence>
<dbReference type="PANTHER" id="PTHR25465">
    <property type="entry name" value="B-BOX DOMAIN CONTAINING"/>
    <property type="match status" value="1"/>
</dbReference>
<dbReference type="SUPFAM" id="SSF57845">
    <property type="entry name" value="B-box zinc-binding domain"/>
    <property type="match status" value="1"/>
</dbReference>
<dbReference type="Pfam" id="PF00643">
    <property type="entry name" value="zf-B_box"/>
    <property type="match status" value="1"/>
</dbReference>
<protein>
    <submittedName>
        <fullName evidence="12">Tripartite motif-containing protein 16-like</fullName>
    </submittedName>
</protein>
<dbReference type="InParanoid" id="A0A6J2Q4H7"/>
<accession>A0A6J2Q4H7</accession>
<dbReference type="CDD" id="cd19802">
    <property type="entry name" value="Bbox1_TRIM8-like"/>
    <property type="match status" value="1"/>
</dbReference>
<feature type="coiled-coil region" evidence="7">
    <location>
        <begin position="266"/>
        <end position="304"/>
    </location>
</feature>
<proteinExistence type="predicted"/>
<name>A0A6J2Q4H7_COTGO</name>
<feature type="domain" description="B30.2/SPRY" evidence="10">
    <location>
        <begin position="372"/>
        <end position="565"/>
    </location>
</feature>
<evidence type="ECO:0000256" key="2">
    <source>
        <dbReference type="ARBA" id="ARBA00022723"/>
    </source>
</evidence>
<dbReference type="PROSITE" id="PS00518">
    <property type="entry name" value="ZF_RING_1"/>
    <property type="match status" value="1"/>
</dbReference>
<evidence type="ECO:0000256" key="5">
    <source>
        <dbReference type="ARBA" id="ARBA00022859"/>
    </source>
</evidence>
<feature type="domain" description="RING-type" evidence="8">
    <location>
        <begin position="15"/>
        <end position="66"/>
    </location>
</feature>
<dbReference type="RefSeq" id="XP_029293373.1">
    <property type="nucleotide sequence ID" value="XM_029437513.1"/>
</dbReference>
<dbReference type="PRINTS" id="PR01407">
    <property type="entry name" value="BUTYPHLNCDUF"/>
</dbReference>
<evidence type="ECO:0000256" key="4">
    <source>
        <dbReference type="ARBA" id="ARBA00022833"/>
    </source>
</evidence>
<evidence type="ECO:0000256" key="1">
    <source>
        <dbReference type="ARBA" id="ARBA00022588"/>
    </source>
</evidence>
<keyword evidence="5" id="KW-0391">Immunity</keyword>
<dbReference type="Proteomes" id="UP000504630">
    <property type="component" value="Chromosome 8"/>
</dbReference>
<dbReference type="InterPro" id="IPR043136">
    <property type="entry name" value="B30.2/SPRY_sf"/>
</dbReference>
<dbReference type="KEGG" id="cgob:115012070"/>
<sequence>MAQKGVQLDRETFSCSICLDLLKDPVTTPCGHSYCKNCIKTHWDGEDIEKKKKKKKKRSHSCPQCRQTFTPRPVLLKNTMLAASVEELKKTGLQAAPADHCYAGPEDVGCDVCTGRKRKAFKSCLQCVASYCEKHLQPHYDVAPLKKHKLVEPSQKLQENMCSRHDEVMKMFCRTDQQCICYLCSVEEHKGHDTVSAAAERTERQRELEGSRLNIQQRIQDGEKDVKLLQQEVEVINCSADRAVEDSEKMFTQLIRLMQKRSSDVKQQLRSQQESEVSRVKELQEKLEQEITELKRKDADLKQLAHTEDHNQFLHNYPSLSPLSESTLSSSINIPLGYFEEVTADVSEVIDELQDVLREKWTNISQTGTEVDVLLSAEPKTRAGFLKYSRDITLDPNTANTRLLLSEGDRKVTVMSEQQSYSRHTDRFTGCLQMLSRENLTGRSYWEVEWSGGDVRVAVAYKNISRAGGGEECLFGFNDKSWMLYCDDNSCTFCYNKVNTPISGRPSSRLGVYLDHRAGVLSFYSVSDTMTLLHRVHHTFSQPLYAGVRLYCYYPGATAEFCKLK</sequence>